<dbReference type="FunFam" id="1.10.630.10:FF:000018">
    <property type="entry name" value="Cytochrome P450 monooxygenase"/>
    <property type="match status" value="1"/>
</dbReference>
<dbReference type="Gene3D" id="1.10.630.10">
    <property type="entry name" value="Cytochrome P450"/>
    <property type="match status" value="1"/>
</dbReference>
<sequence>MTQPFVFNPLSPEFARDPYAVYAELRAQHEPFYYAEQDIWLLSRMADVQRVATDRKMVRSLDDVQSEEERRAEQHKRNWHDMPHHERFVQTNLLESEGETHHRLRTLVFKEFTRAMIARQRQAIQTFVASKLDGLRYQSEFDFIEEFAAHVPGHIIGRLLGVPDQDCPQLRVWSENVVRFFDVGRDDDDKALAEQATKEFYLYLLDLVAERQKAPQEDLLTQLMRHRDAGRLSEDELIATAMLILMAGHGSTIDVLGSGMHSLLRFPDQYQKLRAEPELITTAVQEMFRYESPLPYFHRIATEPCEVAGQSFAPGTRFGLLYGAANRDPEAFEQADQFDIARSPNRHIAFGKGAHLCLGNHLAALDMDVIFSTLNRRFAKIELAQDPEYKPGLSVRGPKALQIRVVPT</sequence>
<keyword evidence="3 8" id="KW-0479">Metal-binding</keyword>
<keyword evidence="10" id="KW-1185">Reference proteome</keyword>
<dbReference type="InterPro" id="IPR017972">
    <property type="entry name" value="Cyt_P450_CS"/>
</dbReference>
<keyword evidence="5 8" id="KW-0408">Iron</keyword>
<reference evidence="10" key="1">
    <citation type="submission" date="2017-05" db="EMBL/GenBank/DDBJ databases">
        <authorList>
            <person name="Rodrigo-Torres L."/>
            <person name="Arahal R. D."/>
            <person name="Lucena T."/>
        </authorList>
    </citation>
    <scope>NUCLEOTIDE SEQUENCE [LARGE SCALE GENOMIC DNA]</scope>
    <source>
        <strain evidence="10">CECT 8649</strain>
    </source>
</reference>
<accession>A0A238JII8</accession>
<dbReference type="EMBL" id="FXXP01000003">
    <property type="protein sequence ID" value="SMX30265.1"/>
    <property type="molecule type" value="Genomic_DNA"/>
</dbReference>
<comment type="function">
    <text evidence="7">Cytochromes P450 are a group of heme-thiolate monooxygenases. They oxidize a variety of structurally unrelated compounds, including steroids, fatty acids, and xenobiotics.</text>
</comment>
<evidence type="ECO:0000313" key="9">
    <source>
        <dbReference type="EMBL" id="SMX30265.1"/>
    </source>
</evidence>
<keyword evidence="4 8" id="KW-0560">Oxidoreductase</keyword>
<keyword evidence="2 8" id="KW-0349">Heme</keyword>
<dbReference type="GO" id="GO:0004497">
    <property type="term" value="F:monooxygenase activity"/>
    <property type="evidence" value="ECO:0007669"/>
    <property type="project" value="UniProtKB-KW"/>
</dbReference>
<evidence type="ECO:0000256" key="5">
    <source>
        <dbReference type="ARBA" id="ARBA00023004"/>
    </source>
</evidence>
<dbReference type="OrthoDB" id="9801155at2"/>
<dbReference type="PANTHER" id="PTHR46696:SF1">
    <property type="entry name" value="CYTOCHROME P450 YJIB-RELATED"/>
    <property type="match status" value="1"/>
</dbReference>
<dbReference type="GO" id="GO:0005506">
    <property type="term" value="F:iron ion binding"/>
    <property type="evidence" value="ECO:0007669"/>
    <property type="project" value="InterPro"/>
</dbReference>
<dbReference type="GO" id="GO:0016705">
    <property type="term" value="F:oxidoreductase activity, acting on paired donors, with incorporation or reduction of molecular oxygen"/>
    <property type="evidence" value="ECO:0007669"/>
    <property type="project" value="InterPro"/>
</dbReference>
<evidence type="ECO:0000256" key="6">
    <source>
        <dbReference type="ARBA" id="ARBA00023033"/>
    </source>
</evidence>
<evidence type="ECO:0000256" key="3">
    <source>
        <dbReference type="ARBA" id="ARBA00022723"/>
    </source>
</evidence>
<evidence type="ECO:0000256" key="1">
    <source>
        <dbReference type="ARBA" id="ARBA00010617"/>
    </source>
</evidence>
<gene>
    <name evidence="9" type="primary">bioI</name>
    <name evidence="9" type="ORF">TRP8649_04408</name>
</gene>
<dbReference type="InterPro" id="IPR036396">
    <property type="entry name" value="Cyt_P450_sf"/>
</dbReference>
<dbReference type="InterPro" id="IPR001128">
    <property type="entry name" value="Cyt_P450"/>
</dbReference>
<evidence type="ECO:0000313" key="10">
    <source>
        <dbReference type="Proteomes" id="UP000225972"/>
    </source>
</evidence>
<name>A0A238JII8_9RHOB</name>
<dbReference type="AlphaFoldDB" id="A0A238JII8"/>
<evidence type="ECO:0000256" key="7">
    <source>
        <dbReference type="ARBA" id="ARBA00043906"/>
    </source>
</evidence>
<dbReference type="CDD" id="cd20625">
    <property type="entry name" value="CYP164-like"/>
    <property type="match status" value="1"/>
</dbReference>
<comment type="similarity">
    <text evidence="1 8">Belongs to the cytochrome P450 family.</text>
</comment>
<evidence type="ECO:0000256" key="4">
    <source>
        <dbReference type="ARBA" id="ARBA00023002"/>
    </source>
</evidence>
<organism evidence="9 10">
    <name type="scientific">Pelagimonas phthalicica</name>
    <dbReference type="NCBI Taxonomy" id="1037362"/>
    <lineage>
        <taxon>Bacteria</taxon>
        <taxon>Pseudomonadati</taxon>
        <taxon>Pseudomonadota</taxon>
        <taxon>Alphaproteobacteria</taxon>
        <taxon>Rhodobacterales</taxon>
        <taxon>Roseobacteraceae</taxon>
        <taxon>Pelagimonas</taxon>
    </lineage>
</organism>
<evidence type="ECO:0000256" key="2">
    <source>
        <dbReference type="ARBA" id="ARBA00022617"/>
    </source>
</evidence>
<dbReference type="GO" id="GO:0020037">
    <property type="term" value="F:heme binding"/>
    <property type="evidence" value="ECO:0007669"/>
    <property type="project" value="InterPro"/>
</dbReference>
<dbReference type="RefSeq" id="WP_099249153.1">
    <property type="nucleotide sequence ID" value="NZ_FXXP01000003.1"/>
</dbReference>
<dbReference type="InterPro" id="IPR002397">
    <property type="entry name" value="Cyt_P450_B"/>
</dbReference>
<dbReference type="PROSITE" id="PS00086">
    <property type="entry name" value="CYTOCHROME_P450"/>
    <property type="match status" value="1"/>
</dbReference>
<dbReference type="PANTHER" id="PTHR46696">
    <property type="entry name" value="P450, PUTATIVE (EUROFUNG)-RELATED"/>
    <property type="match status" value="1"/>
</dbReference>
<dbReference type="SUPFAM" id="SSF48264">
    <property type="entry name" value="Cytochrome P450"/>
    <property type="match status" value="1"/>
</dbReference>
<dbReference type="Proteomes" id="UP000225972">
    <property type="component" value="Unassembled WGS sequence"/>
</dbReference>
<keyword evidence="6 8" id="KW-0503">Monooxygenase</keyword>
<dbReference type="EC" id="1.14.15.12" evidence="9"/>
<evidence type="ECO:0000256" key="8">
    <source>
        <dbReference type="RuleBase" id="RU000461"/>
    </source>
</evidence>
<dbReference type="Pfam" id="PF00067">
    <property type="entry name" value="p450"/>
    <property type="match status" value="1"/>
</dbReference>
<dbReference type="PRINTS" id="PR00359">
    <property type="entry name" value="BP450"/>
</dbReference>
<protein>
    <submittedName>
        <fullName evidence="9">Biotin biosynthesis cytochrome P450</fullName>
        <ecNumber evidence="9">1.14.15.12</ecNumber>
    </submittedName>
</protein>
<proteinExistence type="inferred from homology"/>